<dbReference type="GO" id="GO:0008289">
    <property type="term" value="F:lipid binding"/>
    <property type="evidence" value="ECO:0007669"/>
    <property type="project" value="UniProtKB-KW"/>
</dbReference>
<evidence type="ECO:0000259" key="13">
    <source>
        <dbReference type="Pfam" id="PF00137"/>
    </source>
</evidence>
<feature type="transmembrane region" description="Helical" evidence="11">
    <location>
        <begin position="36"/>
        <end position="55"/>
    </location>
</feature>
<dbReference type="RefSeq" id="WP_013580766.1">
    <property type="nucleotide sequence ID" value="NC_015064.1"/>
</dbReference>
<dbReference type="PROSITE" id="PS00605">
    <property type="entry name" value="ATPASE_C"/>
    <property type="match status" value="1"/>
</dbReference>
<dbReference type="InterPro" id="IPR020537">
    <property type="entry name" value="ATP_synth_F0_csu_DDCD_BS"/>
</dbReference>
<dbReference type="STRING" id="1198114.AciX9_2413"/>
<name>E8X4P0_GRATM</name>
<sequence>MNRMLQAGKYFFMTLAAMMLAVPAFAQGAADESHWWVSIGAGIGMALAAGLCGLGQGRATASATEALARNPGARPGIFIFLILGLAFIESLALFTFVIIFLKVK</sequence>
<evidence type="ECO:0000256" key="10">
    <source>
        <dbReference type="ARBA" id="ARBA00023136"/>
    </source>
</evidence>
<keyword evidence="11" id="KW-0066">ATP synthesis</keyword>
<evidence type="ECO:0000256" key="6">
    <source>
        <dbReference type="ARBA" id="ARBA00022781"/>
    </source>
</evidence>
<comment type="subunit">
    <text evidence="11">F-type ATPases have 2 components, F(1) - the catalytic core - and F(0) - the membrane proton channel. F(1) has five subunits: alpha(3), beta(3), gamma(1), delta(1), epsilon(1). F(0) has three main subunits: a(1), b(2) and c(10-14). The alpha and beta chains form an alternating ring which encloses part of the gamma chain. F(1) is attached to F(0) by a central stalk formed by the gamma and epsilon chains, while a peripheral stalk is formed by the delta and b chains.</text>
</comment>
<dbReference type="InterPro" id="IPR000454">
    <property type="entry name" value="ATP_synth_F0_csu"/>
</dbReference>
<dbReference type="GO" id="GO:0033177">
    <property type="term" value="C:proton-transporting two-sector ATPase complex, proton-transporting domain"/>
    <property type="evidence" value="ECO:0007669"/>
    <property type="project" value="InterPro"/>
</dbReference>
<evidence type="ECO:0000313" key="15">
    <source>
        <dbReference type="Proteomes" id="UP000000343"/>
    </source>
</evidence>
<dbReference type="PaxDb" id="1198114-AciX9_2413"/>
<keyword evidence="11" id="KW-1003">Cell membrane</keyword>
<keyword evidence="3 11" id="KW-0813">Transport</keyword>
<dbReference type="Pfam" id="PF00137">
    <property type="entry name" value="ATP-synt_C"/>
    <property type="match status" value="1"/>
</dbReference>
<keyword evidence="8 11" id="KW-0406">Ion transport</keyword>
<gene>
    <name evidence="11" type="primary">atpE</name>
    <name evidence="14" type="ordered locus">AciX9_2413</name>
</gene>
<dbReference type="InterPro" id="IPR002379">
    <property type="entry name" value="ATPase_proteolipid_c-like_dom"/>
</dbReference>
<evidence type="ECO:0000313" key="14">
    <source>
        <dbReference type="EMBL" id="ADW69450.1"/>
    </source>
</evidence>
<feature type="site" description="Reversibly protonated during proton transport" evidence="11">
    <location>
        <position position="89"/>
    </location>
</feature>
<feature type="chain" id="PRO_5003230225" description="ATP synthase subunit c" evidence="12">
    <location>
        <begin position="27"/>
        <end position="104"/>
    </location>
</feature>
<dbReference type="InterPro" id="IPR035921">
    <property type="entry name" value="F/V-ATP_Csub_sf"/>
</dbReference>
<feature type="domain" description="V-ATPase proteolipid subunit C-like" evidence="13">
    <location>
        <begin position="39"/>
        <end position="101"/>
    </location>
</feature>
<dbReference type="KEGG" id="acm:AciX9_2413"/>
<protein>
    <recommendedName>
        <fullName evidence="11">ATP synthase subunit c</fullName>
    </recommendedName>
    <alternativeName>
        <fullName evidence="11">ATP synthase F(0) sector subunit c</fullName>
    </alternativeName>
    <alternativeName>
        <fullName evidence="11">F-type ATPase subunit c</fullName>
        <shortName evidence="11">F-ATPase subunit c</shortName>
    </alternativeName>
    <alternativeName>
        <fullName evidence="11">Lipid-binding protein</fullName>
    </alternativeName>
</protein>
<dbReference type="HAMAP" id="MF_01396">
    <property type="entry name" value="ATP_synth_c_bact"/>
    <property type="match status" value="1"/>
</dbReference>
<feature type="signal peptide" evidence="12">
    <location>
        <begin position="1"/>
        <end position="26"/>
    </location>
</feature>
<keyword evidence="6 11" id="KW-0375">Hydrogen ion transport</keyword>
<comment type="function">
    <text evidence="11">F(1)F(0) ATP synthase produces ATP from ADP in the presence of a proton or sodium gradient. F-type ATPases consist of two structural domains, F(1) containing the extramembraneous catalytic core and F(0) containing the membrane proton channel, linked together by a central stalk and a peripheral stalk. During catalysis, ATP synthesis in the catalytic domain of F(1) is coupled via a rotary mechanism of the central stalk subunits to proton translocation.</text>
</comment>
<dbReference type="AlphaFoldDB" id="E8X4P0"/>
<keyword evidence="10 11" id="KW-0472">Membrane</keyword>
<organism evidence="15">
    <name type="scientific">Granulicella tundricola (strain ATCC BAA-1859 / DSM 23138 / MP5ACTX9)</name>
    <dbReference type="NCBI Taxonomy" id="1198114"/>
    <lineage>
        <taxon>Bacteria</taxon>
        <taxon>Pseudomonadati</taxon>
        <taxon>Acidobacteriota</taxon>
        <taxon>Terriglobia</taxon>
        <taxon>Terriglobales</taxon>
        <taxon>Acidobacteriaceae</taxon>
        <taxon>Granulicella</taxon>
    </lineage>
</organism>
<dbReference type="HOGENOM" id="CLU_148047_0_2_0"/>
<keyword evidence="12" id="KW-0732">Signal</keyword>
<evidence type="ECO:0000256" key="11">
    <source>
        <dbReference type="HAMAP-Rule" id="MF_01396"/>
    </source>
</evidence>
<dbReference type="InterPro" id="IPR038662">
    <property type="entry name" value="ATP_synth_F0_csu_sf"/>
</dbReference>
<evidence type="ECO:0000256" key="8">
    <source>
        <dbReference type="ARBA" id="ARBA00023065"/>
    </source>
</evidence>
<dbReference type="GO" id="GO:0045259">
    <property type="term" value="C:proton-transporting ATP synthase complex"/>
    <property type="evidence" value="ECO:0007669"/>
    <property type="project" value="UniProtKB-KW"/>
</dbReference>
<feature type="transmembrane region" description="Helical" evidence="11">
    <location>
        <begin position="76"/>
        <end position="101"/>
    </location>
</feature>
<evidence type="ECO:0000256" key="12">
    <source>
        <dbReference type="SAM" id="SignalP"/>
    </source>
</evidence>
<dbReference type="Proteomes" id="UP000000343">
    <property type="component" value="Chromosome"/>
</dbReference>
<keyword evidence="5 11" id="KW-0812">Transmembrane</keyword>
<proteinExistence type="inferred from homology"/>
<comment type="subcellular location">
    <subcellularLocation>
        <location evidence="11">Cell inner membrane</location>
        <topology evidence="11">Multi-pass membrane protein</topology>
    </subcellularLocation>
    <subcellularLocation>
        <location evidence="1">Membrane</location>
        <topology evidence="1">Multi-pass membrane protein</topology>
    </subcellularLocation>
</comment>
<keyword evidence="11" id="KW-0997">Cell inner membrane</keyword>
<evidence type="ECO:0000256" key="4">
    <source>
        <dbReference type="ARBA" id="ARBA00022547"/>
    </source>
</evidence>
<keyword evidence="7 11" id="KW-1133">Transmembrane helix</keyword>
<evidence type="ECO:0000256" key="1">
    <source>
        <dbReference type="ARBA" id="ARBA00004141"/>
    </source>
</evidence>
<dbReference type="SUPFAM" id="SSF81333">
    <property type="entry name" value="F1F0 ATP synthase subunit C"/>
    <property type="match status" value="1"/>
</dbReference>
<evidence type="ECO:0000256" key="3">
    <source>
        <dbReference type="ARBA" id="ARBA00022448"/>
    </source>
</evidence>
<dbReference type="GO" id="GO:0046933">
    <property type="term" value="F:proton-transporting ATP synthase activity, rotational mechanism"/>
    <property type="evidence" value="ECO:0007669"/>
    <property type="project" value="UniProtKB-UniRule"/>
</dbReference>
<comment type="similarity">
    <text evidence="2 11">Belongs to the ATPase C chain family.</text>
</comment>
<evidence type="ECO:0000256" key="5">
    <source>
        <dbReference type="ARBA" id="ARBA00022692"/>
    </source>
</evidence>
<evidence type="ECO:0000256" key="2">
    <source>
        <dbReference type="ARBA" id="ARBA00006704"/>
    </source>
</evidence>
<evidence type="ECO:0000256" key="9">
    <source>
        <dbReference type="ARBA" id="ARBA00023121"/>
    </source>
</evidence>
<keyword evidence="4 11" id="KW-0138">CF(0)</keyword>
<dbReference type="EMBL" id="CP002480">
    <property type="protein sequence ID" value="ADW69450.1"/>
    <property type="molecule type" value="Genomic_DNA"/>
</dbReference>
<comment type="function">
    <text evidence="11">Key component of the F(0) channel; it plays a direct role in translocation across the membrane. A homomeric c-ring of between 10-14 subunits forms the central stalk rotor element with the F(1) delta and epsilon subunits.</text>
</comment>
<dbReference type="eggNOG" id="COG0636">
    <property type="taxonomic scope" value="Bacteria"/>
</dbReference>
<dbReference type="PRINTS" id="PR00124">
    <property type="entry name" value="ATPASEC"/>
</dbReference>
<dbReference type="GO" id="GO:0005886">
    <property type="term" value="C:plasma membrane"/>
    <property type="evidence" value="ECO:0007669"/>
    <property type="project" value="UniProtKB-SubCell"/>
</dbReference>
<dbReference type="CDD" id="cd18121">
    <property type="entry name" value="ATP-synt_Fo_c"/>
    <property type="match status" value="1"/>
</dbReference>
<accession>E8X4P0</accession>
<dbReference type="Gene3D" id="1.20.20.10">
    <property type="entry name" value="F1F0 ATP synthase subunit C"/>
    <property type="match status" value="1"/>
</dbReference>
<keyword evidence="15" id="KW-1185">Reference proteome</keyword>
<evidence type="ECO:0000256" key="7">
    <source>
        <dbReference type="ARBA" id="ARBA00022989"/>
    </source>
</evidence>
<reference evidence="15" key="1">
    <citation type="submission" date="2011-01" db="EMBL/GenBank/DDBJ databases">
        <title>Complete sequence of chromosome of Acidobacterium sp. MP5ACTX9.</title>
        <authorList>
            <consortium name="US DOE Joint Genome Institute"/>
            <person name="Lucas S."/>
            <person name="Copeland A."/>
            <person name="Lapidus A."/>
            <person name="Cheng J.-F."/>
            <person name="Goodwin L."/>
            <person name="Pitluck S."/>
            <person name="Teshima H."/>
            <person name="Detter J.C."/>
            <person name="Han C."/>
            <person name="Tapia R."/>
            <person name="Land M."/>
            <person name="Hauser L."/>
            <person name="Kyrpides N."/>
            <person name="Ivanova N."/>
            <person name="Ovchinnikova G."/>
            <person name="Pagani I."/>
            <person name="Rawat S.R."/>
            <person name="Mannisto M."/>
            <person name="Haggblom M.M."/>
            <person name="Woyke T."/>
        </authorList>
    </citation>
    <scope>NUCLEOTIDE SEQUENCE [LARGE SCALE GENOMIC DNA]</scope>
    <source>
        <strain evidence="15">MP5ACTX9</strain>
    </source>
</reference>
<keyword evidence="9 11" id="KW-0446">Lipid-binding</keyword>